<sequence>DILNEKHAEGLGVCDHVNIPTSSPKNRIKLKKKGVVYIKKVDNVLSRVILPSGWSIICTRMNPCYRTLIDEESTKIANIYLKHNERIYKGSIDIFEC</sequence>
<organism evidence="1">
    <name type="scientific">marine sediment metagenome</name>
    <dbReference type="NCBI Taxonomy" id="412755"/>
    <lineage>
        <taxon>unclassified sequences</taxon>
        <taxon>metagenomes</taxon>
        <taxon>ecological metagenomes</taxon>
    </lineage>
</organism>
<feature type="non-terminal residue" evidence="1">
    <location>
        <position position="1"/>
    </location>
</feature>
<gene>
    <name evidence="1" type="ORF">S06H3_56215</name>
</gene>
<comment type="caution">
    <text evidence="1">The sequence shown here is derived from an EMBL/GenBank/DDBJ whole genome shotgun (WGS) entry which is preliminary data.</text>
</comment>
<accession>X1Q806</accession>
<reference evidence="1" key="1">
    <citation type="journal article" date="2014" name="Front. Microbiol.">
        <title>High frequency of phylogenetically diverse reductive dehalogenase-homologous genes in deep subseafloor sedimentary metagenomes.</title>
        <authorList>
            <person name="Kawai M."/>
            <person name="Futagami T."/>
            <person name="Toyoda A."/>
            <person name="Takaki Y."/>
            <person name="Nishi S."/>
            <person name="Hori S."/>
            <person name="Arai W."/>
            <person name="Tsubouchi T."/>
            <person name="Morono Y."/>
            <person name="Uchiyama I."/>
            <person name="Ito T."/>
            <person name="Fujiyama A."/>
            <person name="Inagaki F."/>
            <person name="Takami H."/>
        </authorList>
    </citation>
    <scope>NUCLEOTIDE SEQUENCE</scope>
    <source>
        <strain evidence="1">Expedition CK06-06</strain>
    </source>
</reference>
<dbReference type="EMBL" id="BARV01036142">
    <property type="protein sequence ID" value="GAI50901.1"/>
    <property type="molecule type" value="Genomic_DNA"/>
</dbReference>
<proteinExistence type="predicted"/>
<dbReference type="AlphaFoldDB" id="X1Q806"/>
<protein>
    <submittedName>
        <fullName evidence="1">Uncharacterized protein</fullName>
    </submittedName>
</protein>
<name>X1Q806_9ZZZZ</name>
<evidence type="ECO:0000313" key="1">
    <source>
        <dbReference type="EMBL" id="GAI50901.1"/>
    </source>
</evidence>